<evidence type="ECO:0000313" key="3">
    <source>
        <dbReference type="EMBL" id="QHN77764.1"/>
    </source>
</evidence>
<protein>
    <submittedName>
        <fullName evidence="2">Uncharacterized protein</fullName>
    </submittedName>
</protein>
<dbReference type="AlphaFoldDB" id="A0A6B9V8T8"/>
<accession>A0A6B9V8T8</accession>
<feature type="region of interest" description="Disordered" evidence="1">
    <location>
        <begin position="73"/>
        <end position="121"/>
    </location>
</feature>
<feature type="region of interest" description="Disordered" evidence="1">
    <location>
        <begin position="1"/>
        <end position="35"/>
    </location>
</feature>
<sequence>MAALIAAEAPAAARTRTRSRSEQASLPNLQKQHQFQQGSTVVAADFSAGDAGQNCDGKSSAWWLVFSSGGDSNDPSSSSSCSSLPRVLSPQIHSPPWRTNGGSNETPAVTKARRRRKQQRLPLSLVMAARTPWDCDRHEQLPPSTATAHKRRLWQGGWTAFSLRGSISDDSSAAMTGGDTRRRWRLRQTRSPFSALSVLSVSHFSSVCASMLLSLGEGGFGGCEGYRRLGFLFSQFGNLGI</sequence>
<feature type="compositionally biased region" description="Polar residues" evidence="1">
    <location>
        <begin position="25"/>
        <end position="35"/>
    </location>
</feature>
<feature type="compositionally biased region" description="Low complexity" evidence="1">
    <location>
        <begin position="1"/>
        <end position="14"/>
    </location>
</feature>
<feature type="compositionally biased region" description="Low complexity" evidence="1">
    <location>
        <begin position="73"/>
        <end position="83"/>
    </location>
</feature>
<dbReference type="EMBL" id="CP031001">
    <property type="protein sequence ID" value="QHN77763.1"/>
    <property type="molecule type" value="Genomic_DNA"/>
</dbReference>
<reference evidence="2 4" key="1">
    <citation type="submission" date="2020-01" db="EMBL/GenBank/DDBJ databases">
        <title>Genome sequence of Arachis hypogaea, cultivar Shitouqi.</title>
        <authorList>
            <person name="Zhuang W."/>
            <person name="Chen H."/>
            <person name="Varshney R."/>
            <person name="Wang D."/>
            <person name="Ming R."/>
        </authorList>
    </citation>
    <scope>NUCLEOTIDE SEQUENCE [LARGE SCALE GENOMIC DNA]</scope>
    <source>
        <tissue evidence="2">Young leaf</tissue>
    </source>
</reference>
<dbReference type="EMBL" id="CP031001">
    <property type="protein sequence ID" value="QHN77764.1"/>
    <property type="molecule type" value="Genomic_DNA"/>
</dbReference>
<name>A0A6B9V8T8_ARAHY</name>
<evidence type="ECO:0000313" key="4">
    <source>
        <dbReference type="Proteomes" id="UP000464620"/>
    </source>
</evidence>
<dbReference type="Proteomes" id="UP000464620">
    <property type="component" value="Chromosome B09"/>
</dbReference>
<gene>
    <name evidence="2" type="ORF">DS421_19g655580</name>
    <name evidence="3" type="ORF">DS421_19g655590</name>
</gene>
<evidence type="ECO:0000256" key="1">
    <source>
        <dbReference type="SAM" id="MobiDB-lite"/>
    </source>
</evidence>
<evidence type="ECO:0000313" key="2">
    <source>
        <dbReference type="EMBL" id="QHN77763.1"/>
    </source>
</evidence>
<organism evidence="2 4">
    <name type="scientific">Arachis hypogaea</name>
    <name type="common">Peanut</name>
    <dbReference type="NCBI Taxonomy" id="3818"/>
    <lineage>
        <taxon>Eukaryota</taxon>
        <taxon>Viridiplantae</taxon>
        <taxon>Streptophyta</taxon>
        <taxon>Embryophyta</taxon>
        <taxon>Tracheophyta</taxon>
        <taxon>Spermatophyta</taxon>
        <taxon>Magnoliopsida</taxon>
        <taxon>eudicotyledons</taxon>
        <taxon>Gunneridae</taxon>
        <taxon>Pentapetalae</taxon>
        <taxon>rosids</taxon>
        <taxon>fabids</taxon>
        <taxon>Fabales</taxon>
        <taxon>Fabaceae</taxon>
        <taxon>Papilionoideae</taxon>
        <taxon>50 kb inversion clade</taxon>
        <taxon>dalbergioids sensu lato</taxon>
        <taxon>Dalbergieae</taxon>
        <taxon>Pterocarpus clade</taxon>
        <taxon>Arachis</taxon>
    </lineage>
</organism>
<proteinExistence type="predicted"/>